<keyword evidence="3" id="KW-1185">Reference proteome</keyword>
<dbReference type="InterPro" id="IPR014710">
    <property type="entry name" value="RmlC-like_jellyroll"/>
</dbReference>
<dbReference type="SUPFAM" id="SSF51182">
    <property type="entry name" value="RmlC-like cupins"/>
    <property type="match status" value="1"/>
</dbReference>
<dbReference type="InterPro" id="IPR013096">
    <property type="entry name" value="Cupin_2"/>
</dbReference>
<proteinExistence type="predicted"/>
<dbReference type="Pfam" id="PF07883">
    <property type="entry name" value="Cupin_2"/>
    <property type="match status" value="1"/>
</dbReference>
<evidence type="ECO:0000259" key="1">
    <source>
        <dbReference type="Pfam" id="PF07883"/>
    </source>
</evidence>
<sequence length="375" mass="41438">MPTHRPIHSKVTAGEPFDFGTHANDFLVSRENTLATETFLVRVPGVGAVPEHVHTDMEQTFVFLSGVGRATLTNGDEVRSFHCVPGDTVFVPTGWHHTVRSESLEGMTYLTVNAFVPGAQRVGGTALEHAKEVNVNFAKHRSRLTHEDVDSVSAFRTAETTFHVDTTRAWPQDYTAMQTTLSSTPGVYRVERLGPFEYAIDVTAAEPVLTPELADRIIDHTRGLAPVYVEGSQSPLSVKPPYAGSDLDLLVVIQDRDELPLARKTVLALKGLADELPVPLAVGVVHDGWLKLPSFYSALDLHPIAIDRRWWFATGAAKRQEAARRLQAGLEFIGDHEQITALFHQTIGVAGRSPAGVREWRITPRWRGYDVLEML</sequence>
<organism evidence="2 3">
    <name type="scientific">Rhizocola hellebori</name>
    <dbReference type="NCBI Taxonomy" id="1392758"/>
    <lineage>
        <taxon>Bacteria</taxon>
        <taxon>Bacillati</taxon>
        <taxon>Actinomycetota</taxon>
        <taxon>Actinomycetes</taxon>
        <taxon>Micromonosporales</taxon>
        <taxon>Micromonosporaceae</taxon>
        <taxon>Rhizocola</taxon>
    </lineage>
</organism>
<evidence type="ECO:0000313" key="2">
    <source>
        <dbReference type="EMBL" id="GIH11218.1"/>
    </source>
</evidence>
<dbReference type="Gene3D" id="2.60.120.10">
    <property type="entry name" value="Jelly Rolls"/>
    <property type="match status" value="1"/>
</dbReference>
<dbReference type="AlphaFoldDB" id="A0A8J3VMJ2"/>
<dbReference type="InterPro" id="IPR011051">
    <property type="entry name" value="RmlC_Cupin_sf"/>
</dbReference>
<dbReference type="Proteomes" id="UP000612899">
    <property type="component" value="Unassembled WGS sequence"/>
</dbReference>
<name>A0A8J3VMJ2_9ACTN</name>
<reference evidence="2" key="1">
    <citation type="submission" date="2021-01" db="EMBL/GenBank/DDBJ databases">
        <title>Whole genome shotgun sequence of Rhizocola hellebori NBRC 109834.</title>
        <authorList>
            <person name="Komaki H."/>
            <person name="Tamura T."/>
        </authorList>
    </citation>
    <scope>NUCLEOTIDE SEQUENCE</scope>
    <source>
        <strain evidence="2">NBRC 109834</strain>
    </source>
</reference>
<dbReference type="CDD" id="cd02208">
    <property type="entry name" value="cupin_RmlC-like"/>
    <property type="match status" value="1"/>
</dbReference>
<protein>
    <recommendedName>
        <fullName evidence="1">Cupin type-2 domain-containing protein</fullName>
    </recommendedName>
</protein>
<evidence type="ECO:0000313" key="3">
    <source>
        <dbReference type="Proteomes" id="UP000612899"/>
    </source>
</evidence>
<feature type="domain" description="Cupin type-2" evidence="1">
    <location>
        <begin position="41"/>
        <end position="112"/>
    </location>
</feature>
<dbReference type="EMBL" id="BONY01000123">
    <property type="protein sequence ID" value="GIH11218.1"/>
    <property type="molecule type" value="Genomic_DNA"/>
</dbReference>
<gene>
    <name evidence="2" type="ORF">Rhe02_92850</name>
</gene>
<accession>A0A8J3VMJ2</accession>
<comment type="caution">
    <text evidence="2">The sequence shown here is derived from an EMBL/GenBank/DDBJ whole genome shotgun (WGS) entry which is preliminary data.</text>
</comment>